<accession>M2V7R6</accession>
<dbReference type="EMBL" id="AOBS01000011">
    <property type="protein sequence ID" value="EME01897.1"/>
    <property type="molecule type" value="Genomic_DNA"/>
</dbReference>
<reference evidence="3 4" key="1">
    <citation type="journal article" date="2013" name="Genome Announc.">
        <title>Draft Genome of Pseudomonas stutzeri Strain NF13, a Nitrogen Fixer Isolated from the Galapagos Rift Hydrothermal Vent.</title>
        <authorList>
            <person name="Pena A."/>
            <person name="Busquets A."/>
            <person name="Gomila M."/>
            <person name="Mayol J."/>
            <person name="Bosch R."/>
            <person name="Nogales B."/>
            <person name="Garcia-Valdes E."/>
            <person name="Bennasar A."/>
            <person name="Lalucat J."/>
        </authorList>
    </citation>
    <scope>NUCLEOTIDE SEQUENCE [LARGE SCALE GENOMIC DNA]</scope>
    <source>
        <strain evidence="3 4">NF13</strain>
    </source>
</reference>
<evidence type="ECO:0000256" key="1">
    <source>
        <dbReference type="SAM" id="Coils"/>
    </source>
</evidence>
<name>M2V7R6_STUST</name>
<organism evidence="3 4">
    <name type="scientific">Stutzerimonas stutzeri NF13</name>
    <dbReference type="NCBI Taxonomy" id="1212548"/>
    <lineage>
        <taxon>Bacteria</taxon>
        <taxon>Pseudomonadati</taxon>
        <taxon>Pseudomonadota</taxon>
        <taxon>Gammaproteobacteria</taxon>
        <taxon>Pseudomonadales</taxon>
        <taxon>Pseudomonadaceae</taxon>
        <taxon>Stutzerimonas</taxon>
    </lineage>
</organism>
<evidence type="ECO:0000313" key="4">
    <source>
        <dbReference type="Proteomes" id="UP000011700"/>
    </source>
</evidence>
<evidence type="ECO:0000313" key="3">
    <source>
        <dbReference type="EMBL" id="EME01897.1"/>
    </source>
</evidence>
<dbReference type="InterPro" id="IPR010985">
    <property type="entry name" value="Ribbon_hlx_hlx"/>
</dbReference>
<evidence type="ECO:0000256" key="2">
    <source>
        <dbReference type="SAM" id="MobiDB-lite"/>
    </source>
</evidence>
<dbReference type="Proteomes" id="UP000011700">
    <property type="component" value="Unassembled WGS sequence"/>
</dbReference>
<sequence length="150" mass="16955">MSRARLNLFIEPEHAKRLNELAIKKGVSKSSLVAAAVAAWLSPTSGDQRDTAMAKRLDRLSRQFEQLERDQNILIETVALYVRHYLTVSSPIPEAHQEAARAQGRLRFAQFIEQVGRRLQKGRRLFDEVQADATLDTPPAEACSEREDSQ</sequence>
<gene>
    <name evidence="3" type="ORF">B381_01814</name>
</gene>
<dbReference type="eggNOG" id="COG4962">
    <property type="taxonomic scope" value="Bacteria"/>
</dbReference>
<dbReference type="OrthoDB" id="9803941at2"/>
<dbReference type="GO" id="GO:0006355">
    <property type="term" value="P:regulation of DNA-templated transcription"/>
    <property type="evidence" value="ECO:0007669"/>
    <property type="project" value="InterPro"/>
</dbReference>
<evidence type="ECO:0008006" key="5">
    <source>
        <dbReference type="Google" id="ProtNLM"/>
    </source>
</evidence>
<feature type="coiled-coil region" evidence="1">
    <location>
        <begin position="50"/>
        <end position="77"/>
    </location>
</feature>
<protein>
    <recommendedName>
        <fullName evidence="5">CopG family transcriptional regulator</fullName>
    </recommendedName>
</protein>
<feature type="region of interest" description="Disordered" evidence="2">
    <location>
        <begin position="130"/>
        <end position="150"/>
    </location>
</feature>
<dbReference type="AlphaFoldDB" id="M2V7R6"/>
<keyword evidence="1" id="KW-0175">Coiled coil</keyword>
<dbReference type="PATRIC" id="fig|1212548.4.peg.345"/>
<comment type="caution">
    <text evidence="3">The sequence shown here is derived from an EMBL/GenBank/DDBJ whole genome shotgun (WGS) entry which is preliminary data.</text>
</comment>
<dbReference type="SUPFAM" id="SSF47598">
    <property type="entry name" value="Ribbon-helix-helix"/>
    <property type="match status" value="1"/>
</dbReference>
<dbReference type="RefSeq" id="WP_003298108.1">
    <property type="nucleotide sequence ID" value="NZ_AOBS01000011.1"/>
</dbReference>
<proteinExistence type="predicted"/>